<organism evidence="2 3">
    <name type="scientific">Ktedonobacter racemifer DSM 44963</name>
    <dbReference type="NCBI Taxonomy" id="485913"/>
    <lineage>
        <taxon>Bacteria</taxon>
        <taxon>Bacillati</taxon>
        <taxon>Chloroflexota</taxon>
        <taxon>Ktedonobacteria</taxon>
        <taxon>Ktedonobacterales</taxon>
        <taxon>Ktedonobacteraceae</taxon>
        <taxon>Ktedonobacter</taxon>
    </lineage>
</organism>
<evidence type="ECO:0000313" key="3">
    <source>
        <dbReference type="Proteomes" id="UP000004508"/>
    </source>
</evidence>
<gene>
    <name evidence="2" type="ORF">Krac_2710</name>
</gene>
<name>D6TZF8_KTERA</name>
<feature type="region of interest" description="Disordered" evidence="1">
    <location>
        <begin position="319"/>
        <end position="338"/>
    </location>
</feature>
<keyword evidence="3" id="KW-1185">Reference proteome</keyword>
<proteinExistence type="predicted"/>
<protein>
    <submittedName>
        <fullName evidence="2">Transposase, IS605 OrfB family</fullName>
    </submittedName>
</protein>
<reference evidence="2 3" key="1">
    <citation type="journal article" date="2011" name="Stand. Genomic Sci.">
        <title>Non-contiguous finished genome sequence and contextual data of the filamentous soil bacterium Ktedonobacter racemifer type strain (SOSP1-21).</title>
        <authorList>
            <person name="Chang Y.J."/>
            <person name="Land M."/>
            <person name="Hauser L."/>
            <person name="Chertkov O."/>
            <person name="Del Rio T.G."/>
            <person name="Nolan M."/>
            <person name="Copeland A."/>
            <person name="Tice H."/>
            <person name="Cheng J.F."/>
            <person name="Lucas S."/>
            <person name="Han C."/>
            <person name="Goodwin L."/>
            <person name="Pitluck S."/>
            <person name="Ivanova N."/>
            <person name="Ovchinikova G."/>
            <person name="Pati A."/>
            <person name="Chen A."/>
            <person name="Palaniappan K."/>
            <person name="Mavromatis K."/>
            <person name="Liolios K."/>
            <person name="Brettin T."/>
            <person name="Fiebig A."/>
            <person name="Rohde M."/>
            <person name="Abt B."/>
            <person name="Goker M."/>
            <person name="Detter J.C."/>
            <person name="Woyke T."/>
            <person name="Bristow J."/>
            <person name="Eisen J.A."/>
            <person name="Markowitz V."/>
            <person name="Hugenholtz P."/>
            <person name="Kyrpides N.C."/>
            <person name="Klenk H.P."/>
            <person name="Lapidus A."/>
        </authorList>
    </citation>
    <scope>NUCLEOTIDE SEQUENCE [LARGE SCALE GENOMIC DNA]</scope>
    <source>
        <strain evidence="3">DSM 44963</strain>
    </source>
</reference>
<feature type="region of interest" description="Disordered" evidence="1">
    <location>
        <begin position="57"/>
        <end position="80"/>
    </location>
</feature>
<accession>D6TZF8</accession>
<dbReference type="Proteomes" id="UP000004508">
    <property type="component" value="Unassembled WGS sequence"/>
</dbReference>
<dbReference type="eggNOG" id="COG0675">
    <property type="taxonomic scope" value="Bacteria"/>
</dbReference>
<evidence type="ECO:0000313" key="2">
    <source>
        <dbReference type="EMBL" id="EFH81948.1"/>
    </source>
</evidence>
<comment type="caution">
    <text evidence="2">The sequence shown here is derived from an EMBL/GenBank/DDBJ whole genome shotgun (WGS) entry which is preliminary data.</text>
</comment>
<dbReference type="InParanoid" id="D6TZF8"/>
<dbReference type="EMBL" id="ADVG01000004">
    <property type="protein sequence ID" value="EFH81948.1"/>
    <property type="molecule type" value="Genomic_DNA"/>
</dbReference>
<sequence length="338" mass="38313">MQELKSENNTEKGPHPILPLSDIAPDIPAMFRRAAINAALGSARAFFSSLKQWRARKEKHEAKPCKKGKKKQPFRERPPVPPRTWNKSASFYAGLWKERSQHSIMLRVWTGSCWSWLKIGALSRDIPEGYAMGSPQLVRKGDRWWLHTPIEKTFEAPAKSGEQLTTAQTRLCAVDLNLDKHLAVCSVQTVDGTILATSFIGNGTAVSGCRKKLLGRIAHNRSQTGIIAEGEQDNADLWAKIRHVDEQIAHQVSARIVQFAIEQQASILVFEHLGNLRPEKGTYSRRGNRKRAYWMRRAHLQVREVQGVECRWSHHVPRQSAQYEPGMPSLSRARHSLQ</sequence>
<evidence type="ECO:0000256" key="1">
    <source>
        <dbReference type="SAM" id="MobiDB-lite"/>
    </source>
</evidence>
<dbReference type="AlphaFoldDB" id="D6TZF8"/>